<evidence type="ECO:0000259" key="10">
    <source>
        <dbReference type="Pfam" id="PF01636"/>
    </source>
</evidence>
<gene>
    <name evidence="8" type="primary">thrB</name>
    <name evidence="11" type="ORF">Nstercoris_01709</name>
</gene>
<organism evidence="11 12">
    <name type="scientific">Nitrosomonas stercoris</name>
    <dbReference type="NCBI Taxonomy" id="1444684"/>
    <lineage>
        <taxon>Bacteria</taxon>
        <taxon>Pseudomonadati</taxon>
        <taxon>Pseudomonadota</taxon>
        <taxon>Betaproteobacteria</taxon>
        <taxon>Nitrosomonadales</taxon>
        <taxon>Nitrosomonadaceae</taxon>
        <taxon>Nitrosomonas</taxon>
    </lineage>
</organism>
<proteinExistence type="inferred from homology"/>
<dbReference type="InterPro" id="IPR002575">
    <property type="entry name" value="Aminoglycoside_PTrfase"/>
</dbReference>
<evidence type="ECO:0000256" key="3">
    <source>
        <dbReference type="ARBA" id="ARBA00022697"/>
    </source>
</evidence>
<evidence type="ECO:0000256" key="5">
    <source>
        <dbReference type="ARBA" id="ARBA00022777"/>
    </source>
</evidence>
<dbReference type="EC" id="2.7.1.39" evidence="8 9"/>
<reference evidence="11 12" key="1">
    <citation type="submission" date="2019-06" db="EMBL/GenBank/DDBJ databases">
        <title>Nitrosomonas stercoris KYUHI-S whole genome shotgun sequence.</title>
        <authorList>
            <person name="Nakagawa T."/>
            <person name="Tsuchiya Y."/>
            <person name="Takahashi R."/>
        </authorList>
    </citation>
    <scope>NUCLEOTIDE SEQUENCE [LARGE SCALE GENOMIC DNA]</scope>
    <source>
        <strain evidence="11 12">KYUHI-S</strain>
    </source>
</reference>
<dbReference type="InterPro" id="IPR011009">
    <property type="entry name" value="Kinase-like_dom_sf"/>
</dbReference>
<comment type="similarity">
    <text evidence="7 8">Belongs to the pseudomonas-type ThrB family.</text>
</comment>
<dbReference type="EMBL" id="AP019755">
    <property type="protein sequence ID" value="BBL35443.1"/>
    <property type="molecule type" value="Genomic_DNA"/>
</dbReference>
<comment type="catalytic activity">
    <reaction evidence="8">
        <text>L-homoserine + ATP = O-phospho-L-homoserine + ADP + H(+)</text>
        <dbReference type="Rhea" id="RHEA:13985"/>
        <dbReference type="ChEBI" id="CHEBI:15378"/>
        <dbReference type="ChEBI" id="CHEBI:30616"/>
        <dbReference type="ChEBI" id="CHEBI:57476"/>
        <dbReference type="ChEBI" id="CHEBI:57590"/>
        <dbReference type="ChEBI" id="CHEBI:456216"/>
        <dbReference type="EC" id="2.7.1.39"/>
    </reaction>
</comment>
<dbReference type="Pfam" id="PF01636">
    <property type="entry name" value="APH"/>
    <property type="match status" value="1"/>
</dbReference>
<dbReference type="NCBIfam" id="TIGR00938">
    <property type="entry name" value="thrB_alt"/>
    <property type="match status" value="1"/>
</dbReference>
<keyword evidence="4 8" id="KW-0547">Nucleotide-binding</keyword>
<evidence type="ECO:0000256" key="4">
    <source>
        <dbReference type="ARBA" id="ARBA00022741"/>
    </source>
</evidence>
<evidence type="ECO:0000256" key="9">
    <source>
        <dbReference type="NCBIfam" id="TIGR00938"/>
    </source>
</evidence>
<keyword evidence="12" id="KW-1185">Reference proteome</keyword>
<dbReference type="InterPro" id="IPR050249">
    <property type="entry name" value="Pseudomonas-type_ThrB"/>
</dbReference>
<dbReference type="HAMAP" id="MF_00301">
    <property type="entry name" value="Homoser_kinase_2"/>
    <property type="match status" value="1"/>
</dbReference>
<dbReference type="NCBIfam" id="NF003558">
    <property type="entry name" value="PRK05231.1"/>
    <property type="match status" value="1"/>
</dbReference>
<evidence type="ECO:0000313" key="11">
    <source>
        <dbReference type="EMBL" id="BBL35443.1"/>
    </source>
</evidence>
<dbReference type="SUPFAM" id="SSF56112">
    <property type="entry name" value="Protein kinase-like (PK-like)"/>
    <property type="match status" value="1"/>
</dbReference>
<dbReference type="AlphaFoldDB" id="A0A4Y1YR84"/>
<evidence type="ECO:0000256" key="6">
    <source>
        <dbReference type="ARBA" id="ARBA00022840"/>
    </source>
</evidence>
<comment type="pathway">
    <text evidence="8">Amino-acid biosynthesis; L-threonine biosynthesis; L-threonine from L-aspartate: step 4/5.</text>
</comment>
<protein>
    <recommendedName>
        <fullName evidence="8 9">Homoserine kinase</fullName>
        <shortName evidence="8">HK</shortName>
        <shortName evidence="8">HSK</shortName>
        <ecNumber evidence="8 9">2.7.1.39</ecNumber>
    </recommendedName>
</protein>
<dbReference type="GO" id="GO:0004413">
    <property type="term" value="F:homoserine kinase activity"/>
    <property type="evidence" value="ECO:0007669"/>
    <property type="project" value="UniProtKB-UniRule"/>
</dbReference>
<dbReference type="Gene3D" id="3.90.1200.10">
    <property type="match status" value="1"/>
</dbReference>
<name>A0A4Y1YR84_9PROT</name>
<dbReference type="InterPro" id="IPR005280">
    <property type="entry name" value="Homoserine_kinase_II"/>
</dbReference>
<dbReference type="GO" id="GO:0005524">
    <property type="term" value="F:ATP binding"/>
    <property type="evidence" value="ECO:0007669"/>
    <property type="project" value="UniProtKB-KW"/>
</dbReference>
<keyword evidence="1 8" id="KW-0028">Amino-acid biosynthesis</keyword>
<evidence type="ECO:0000256" key="1">
    <source>
        <dbReference type="ARBA" id="ARBA00022605"/>
    </source>
</evidence>
<keyword evidence="6 8" id="KW-0067">ATP-binding</keyword>
<keyword evidence="2 8" id="KW-0808">Transferase</keyword>
<dbReference type="CDD" id="cd05153">
    <property type="entry name" value="HomoserineK_II"/>
    <property type="match status" value="1"/>
</dbReference>
<evidence type="ECO:0000256" key="7">
    <source>
        <dbReference type="ARBA" id="ARBA00038240"/>
    </source>
</evidence>
<sequence length="317" mass="35568">MSVFTPVSKEQLATWLQHYSLGTLVDLQGISSGIENTNYLVTTTQGKFILTLFEKLTSEELPFYLNLMAHLFAQGIPCPQPIESKHHTSLGMLNEKPASIVTFLPGQSMVRVEQQQCAQIGTILAKMHLAGLNYTGKNENPRGLAWWQNTAKTVAPFLSQTEQILLTTELQFQITHNTGHALPQGTIHADLFRDNVLFTSSGVGGIIDFYFACNDALLYDLAITANDWCMFADGSMDVVRTHALVTAYHTVRPLLAEELCAWPTQLRAAALRFWLSRLYDYYLPRPGELVHKKDPDHFKRILEHHQANPNTLAALET</sequence>
<evidence type="ECO:0000313" key="12">
    <source>
        <dbReference type="Proteomes" id="UP000316473"/>
    </source>
</evidence>
<feature type="domain" description="Aminoglycoside phosphotransferase" evidence="10">
    <location>
        <begin position="27"/>
        <end position="254"/>
    </location>
</feature>
<evidence type="ECO:0000256" key="8">
    <source>
        <dbReference type="HAMAP-Rule" id="MF_00301"/>
    </source>
</evidence>
<dbReference type="Proteomes" id="UP000316473">
    <property type="component" value="Chromosome"/>
</dbReference>
<dbReference type="KEGG" id="nst:Nstercoris_01709"/>
<dbReference type="GO" id="GO:0009088">
    <property type="term" value="P:threonine biosynthetic process"/>
    <property type="evidence" value="ECO:0007669"/>
    <property type="project" value="UniProtKB-UniRule"/>
</dbReference>
<dbReference type="Gene3D" id="3.30.200.20">
    <property type="entry name" value="Phosphorylase Kinase, domain 1"/>
    <property type="match status" value="1"/>
</dbReference>
<keyword evidence="3 8" id="KW-0791">Threonine biosynthesis</keyword>
<accession>A0A4Y1YR84</accession>
<dbReference type="UniPathway" id="UPA00050">
    <property type="reaction ID" value="UER00064"/>
</dbReference>
<dbReference type="PANTHER" id="PTHR21064:SF6">
    <property type="entry name" value="AMINOGLYCOSIDE PHOSPHOTRANSFERASE DOMAIN-CONTAINING PROTEIN"/>
    <property type="match status" value="1"/>
</dbReference>
<keyword evidence="5 8" id="KW-0418">Kinase</keyword>
<dbReference type="PANTHER" id="PTHR21064">
    <property type="entry name" value="AMINOGLYCOSIDE PHOSPHOTRANSFERASE DOMAIN-CONTAINING PROTEIN-RELATED"/>
    <property type="match status" value="1"/>
</dbReference>
<evidence type="ECO:0000256" key="2">
    <source>
        <dbReference type="ARBA" id="ARBA00022679"/>
    </source>
</evidence>